<sequence>MRNSRRVFSGHISTIIQLQSLAGFKISLDPTWDYTDVAICTGAELATGIVCASFSAVRQLLTMVLPSR</sequence>
<comment type="caution">
    <text evidence="1">The sequence shown here is derived from an EMBL/GenBank/DDBJ whole genome shotgun (WGS) entry which is preliminary data.</text>
</comment>
<evidence type="ECO:0000313" key="1">
    <source>
        <dbReference type="EMBL" id="KAF2627246.1"/>
    </source>
</evidence>
<proteinExistence type="predicted"/>
<dbReference type="EMBL" id="MU006717">
    <property type="protein sequence ID" value="KAF2627246.1"/>
    <property type="molecule type" value="Genomic_DNA"/>
</dbReference>
<accession>A0ACB6RYZ4</accession>
<reference evidence="1" key="1">
    <citation type="journal article" date="2020" name="Stud. Mycol.">
        <title>101 Dothideomycetes genomes: a test case for predicting lifestyles and emergence of pathogens.</title>
        <authorList>
            <person name="Haridas S."/>
            <person name="Albert R."/>
            <person name="Binder M."/>
            <person name="Bloem J."/>
            <person name="Labutti K."/>
            <person name="Salamov A."/>
            <person name="Andreopoulos B."/>
            <person name="Baker S."/>
            <person name="Barry K."/>
            <person name="Bills G."/>
            <person name="Bluhm B."/>
            <person name="Cannon C."/>
            <person name="Castanera R."/>
            <person name="Culley D."/>
            <person name="Daum C."/>
            <person name="Ezra D."/>
            <person name="Gonzalez J."/>
            <person name="Henrissat B."/>
            <person name="Kuo A."/>
            <person name="Liang C."/>
            <person name="Lipzen A."/>
            <person name="Lutzoni F."/>
            <person name="Magnuson J."/>
            <person name="Mondo S."/>
            <person name="Nolan M."/>
            <person name="Ohm R."/>
            <person name="Pangilinan J."/>
            <person name="Park H.-J."/>
            <person name="Ramirez L."/>
            <person name="Alfaro M."/>
            <person name="Sun H."/>
            <person name="Tritt A."/>
            <person name="Yoshinaga Y."/>
            <person name="Zwiers L.-H."/>
            <person name="Turgeon B."/>
            <person name="Goodwin S."/>
            <person name="Spatafora J."/>
            <person name="Crous P."/>
            <person name="Grigoriev I."/>
        </authorList>
    </citation>
    <scope>NUCLEOTIDE SEQUENCE</scope>
    <source>
        <strain evidence="1">CBS 525.71</strain>
    </source>
</reference>
<gene>
    <name evidence="1" type="ORF">BU25DRAFT_60008</name>
</gene>
<organism evidence="1 2">
    <name type="scientific">Macroventuria anomochaeta</name>
    <dbReference type="NCBI Taxonomy" id="301207"/>
    <lineage>
        <taxon>Eukaryota</taxon>
        <taxon>Fungi</taxon>
        <taxon>Dikarya</taxon>
        <taxon>Ascomycota</taxon>
        <taxon>Pezizomycotina</taxon>
        <taxon>Dothideomycetes</taxon>
        <taxon>Pleosporomycetidae</taxon>
        <taxon>Pleosporales</taxon>
        <taxon>Pleosporineae</taxon>
        <taxon>Didymellaceae</taxon>
        <taxon>Macroventuria</taxon>
    </lineage>
</organism>
<evidence type="ECO:0000313" key="2">
    <source>
        <dbReference type="Proteomes" id="UP000799754"/>
    </source>
</evidence>
<keyword evidence="2" id="KW-1185">Reference proteome</keyword>
<dbReference type="Proteomes" id="UP000799754">
    <property type="component" value="Unassembled WGS sequence"/>
</dbReference>
<name>A0ACB6RYZ4_9PLEO</name>
<protein>
    <submittedName>
        <fullName evidence="1">Uncharacterized protein</fullName>
    </submittedName>
</protein>